<gene>
    <name evidence="5" type="ORF">UFOPK2766_00074</name>
</gene>
<feature type="domain" description="ABC transporter" evidence="4">
    <location>
        <begin position="23"/>
        <end position="263"/>
    </location>
</feature>
<dbReference type="Pfam" id="PF00005">
    <property type="entry name" value="ABC_tran"/>
    <property type="match status" value="1"/>
</dbReference>
<organism evidence="5">
    <name type="scientific">freshwater metagenome</name>
    <dbReference type="NCBI Taxonomy" id="449393"/>
    <lineage>
        <taxon>unclassified sequences</taxon>
        <taxon>metagenomes</taxon>
        <taxon>ecological metagenomes</taxon>
    </lineage>
</organism>
<dbReference type="InterPro" id="IPR027417">
    <property type="entry name" value="P-loop_NTPase"/>
</dbReference>
<evidence type="ECO:0000256" key="1">
    <source>
        <dbReference type="ARBA" id="ARBA00022741"/>
    </source>
</evidence>
<dbReference type="PANTHER" id="PTHR43158">
    <property type="entry name" value="SKFA PEPTIDE EXPORT ATP-BINDING PROTEIN SKFE"/>
    <property type="match status" value="1"/>
</dbReference>
<dbReference type="PROSITE" id="PS00211">
    <property type="entry name" value="ABC_TRANSPORTER_1"/>
    <property type="match status" value="1"/>
</dbReference>
<keyword evidence="1" id="KW-0547">Nucleotide-binding</keyword>
<dbReference type="Gene3D" id="3.40.50.300">
    <property type="entry name" value="P-loop containing nucleotide triphosphate hydrolases"/>
    <property type="match status" value="1"/>
</dbReference>
<dbReference type="InterPro" id="IPR003593">
    <property type="entry name" value="AAA+_ATPase"/>
</dbReference>
<evidence type="ECO:0000259" key="4">
    <source>
        <dbReference type="PROSITE" id="PS50893"/>
    </source>
</evidence>
<accession>A0A6J6RXQ0</accession>
<dbReference type="PROSITE" id="PS50893">
    <property type="entry name" value="ABC_TRANSPORTER_2"/>
    <property type="match status" value="1"/>
</dbReference>
<proteinExistence type="predicted"/>
<sequence length="281" mass="30418">MTEQAAHVPQENSAEQFPTPPVLRLTGVGLTRNGTRLLDEIDFVVEAGSSWIVLGANGSGKTSLVRICSLYEHPSCGSVKLLGEELGHTDVRKLRRRVALVSPALADMIRPQLTATEVVMCAKFAALEPWWHHYDQADSDKARGLLESQDVGFTAQRPYGSLSSGERQRVLLARALMSAPDLILLDEPSAALDLGGRELLVDRLGALAADPSAPPIILVTHHVEEIPPSFTHVLALQKGRILGAGPLTETLTSELLSECFGLPLDLQRNQSRWTARRASGS</sequence>
<dbReference type="SMART" id="SM00382">
    <property type="entry name" value="AAA"/>
    <property type="match status" value="1"/>
</dbReference>
<keyword evidence="2" id="KW-0067">ATP-binding</keyword>
<evidence type="ECO:0000313" key="5">
    <source>
        <dbReference type="EMBL" id="CAB4727261.1"/>
    </source>
</evidence>
<dbReference type="EMBL" id="CAEZYU010000002">
    <property type="protein sequence ID" value="CAB4727261.1"/>
    <property type="molecule type" value="Genomic_DNA"/>
</dbReference>
<dbReference type="GO" id="GO:0005524">
    <property type="term" value="F:ATP binding"/>
    <property type="evidence" value="ECO:0007669"/>
    <property type="project" value="UniProtKB-KW"/>
</dbReference>
<protein>
    <submittedName>
        <fullName evidence="5">Unannotated protein</fullName>
    </submittedName>
</protein>
<dbReference type="AlphaFoldDB" id="A0A6J6RXQ0"/>
<reference evidence="5" key="1">
    <citation type="submission" date="2020-05" db="EMBL/GenBank/DDBJ databases">
        <authorList>
            <person name="Chiriac C."/>
            <person name="Salcher M."/>
            <person name="Ghai R."/>
            <person name="Kavagutti S V."/>
        </authorList>
    </citation>
    <scope>NUCLEOTIDE SEQUENCE</scope>
</reference>
<name>A0A6J6RXQ0_9ZZZZ</name>
<dbReference type="CDD" id="cd00267">
    <property type="entry name" value="ABC_ATPase"/>
    <property type="match status" value="1"/>
</dbReference>
<evidence type="ECO:0000256" key="3">
    <source>
        <dbReference type="SAM" id="MobiDB-lite"/>
    </source>
</evidence>
<dbReference type="PANTHER" id="PTHR43158:SF2">
    <property type="entry name" value="SKFA PEPTIDE EXPORT ATP-BINDING PROTEIN SKFE"/>
    <property type="match status" value="1"/>
</dbReference>
<evidence type="ECO:0000256" key="2">
    <source>
        <dbReference type="ARBA" id="ARBA00022840"/>
    </source>
</evidence>
<dbReference type="InterPro" id="IPR017871">
    <property type="entry name" value="ABC_transporter-like_CS"/>
</dbReference>
<dbReference type="SUPFAM" id="SSF52540">
    <property type="entry name" value="P-loop containing nucleoside triphosphate hydrolases"/>
    <property type="match status" value="1"/>
</dbReference>
<dbReference type="InterPro" id="IPR003439">
    <property type="entry name" value="ABC_transporter-like_ATP-bd"/>
</dbReference>
<dbReference type="GO" id="GO:0016887">
    <property type="term" value="F:ATP hydrolysis activity"/>
    <property type="evidence" value="ECO:0007669"/>
    <property type="project" value="InterPro"/>
</dbReference>
<feature type="region of interest" description="Disordered" evidence="3">
    <location>
        <begin position="1"/>
        <end position="20"/>
    </location>
</feature>